<feature type="compositionally biased region" description="Low complexity" evidence="1">
    <location>
        <begin position="251"/>
        <end position="266"/>
    </location>
</feature>
<sequence>MIPLRPILSQNASFDSSSGGSTSSGCRTFPSSKLHSAKDVKGIARNALRSYAQIPSIGPETPSVESIIAAYELDGHGDRALLVAILEAKKMEDERLAARDKLELEKLWAHNRRWLTPGMATGQLVNVEAVVSAPVFTNAPRVQSHMVCRRKLSVSSESSTSSVPSPRPVKRARDHVELPLTAQKVTRETVKMALEGKIARSKQARLDQRPTTPFVSLPQRTVLNYARPTLKLATDQINRRSDEPNVGKTWVPRNPRPSSRRTSVSTQACSVSSLEARSTSPSPPFSTSSEPAMPACTEDSAVNSRLRSSLARLLNDPDTSVPRVGS</sequence>
<evidence type="ECO:0000313" key="2">
    <source>
        <dbReference type="EMBL" id="KAG0145323.1"/>
    </source>
</evidence>
<feature type="compositionally biased region" description="Polar residues" evidence="1">
    <location>
        <begin position="267"/>
        <end position="277"/>
    </location>
</feature>
<accession>A0A9P6NJS4</accession>
<feature type="compositionally biased region" description="Low complexity" evidence="1">
    <location>
        <begin position="16"/>
        <end position="25"/>
    </location>
</feature>
<reference evidence="2" key="1">
    <citation type="submission" date="2013-11" db="EMBL/GenBank/DDBJ databases">
        <title>Genome sequence of the fusiform rust pathogen reveals effectors for host alternation and coevolution with pine.</title>
        <authorList>
            <consortium name="DOE Joint Genome Institute"/>
            <person name="Smith K."/>
            <person name="Pendleton A."/>
            <person name="Kubisiak T."/>
            <person name="Anderson C."/>
            <person name="Salamov A."/>
            <person name="Aerts A."/>
            <person name="Riley R."/>
            <person name="Clum A."/>
            <person name="Lindquist E."/>
            <person name="Ence D."/>
            <person name="Campbell M."/>
            <person name="Kronenberg Z."/>
            <person name="Feau N."/>
            <person name="Dhillon B."/>
            <person name="Hamelin R."/>
            <person name="Burleigh J."/>
            <person name="Smith J."/>
            <person name="Yandell M."/>
            <person name="Nelson C."/>
            <person name="Grigoriev I."/>
            <person name="Davis J."/>
        </authorList>
    </citation>
    <scope>NUCLEOTIDE SEQUENCE</scope>
    <source>
        <strain evidence="2">G11</strain>
    </source>
</reference>
<evidence type="ECO:0000256" key="1">
    <source>
        <dbReference type="SAM" id="MobiDB-lite"/>
    </source>
</evidence>
<proteinExistence type="predicted"/>
<feature type="region of interest" description="Disordered" evidence="1">
    <location>
        <begin position="237"/>
        <end position="304"/>
    </location>
</feature>
<dbReference type="EMBL" id="MU167278">
    <property type="protein sequence ID" value="KAG0145323.1"/>
    <property type="molecule type" value="Genomic_DNA"/>
</dbReference>
<gene>
    <name evidence="2" type="ORF">CROQUDRAFT_658759</name>
</gene>
<keyword evidence="3" id="KW-1185">Reference proteome</keyword>
<feature type="region of interest" description="Disordered" evidence="1">
    <location>
        <begin position="12"/>
        <end position="31"/>
    </location>
</feature>
<comment type="caution">
    <text evidence="2">The sequence shown here is derived from an EMBL/GenBank/DDBJ whole genome shotgun (WGS) entry which is preliminary data.</text>
</comment>
<dbReference type="OrthoDB" id="2537258at2759"/>
<dbReference type="Proteomes" id="UP000886653">
    <property type="component" value="Unassembled WGS sequence"/>
</dbReference>
<name>A0A9P6NJS4_9BASI</name>
<evidence type="ECO:0000313" key="3">
    <source>
        <dbReference type="Proteomes" id="UP000886653"/>
    </source>
</evidence>
<dbReference type="PROSITE" id="PS51257">
    <property type="entry name" value="PROKAR_LIPOPROTEIN"/>
    <property type="match status" value="1"/>
</dbReference>
<dbReference type="AlphaFoldDB" id="A0A9P6NJS4"/>
<protein>
    <submittedName>
        <fullName evidence="2">Uncharacterized protein</fullName>
    </submittedName>
</protein>
<organism evidence="2 3">
    <name type="scientific">Cronartium quercuum f. sp. fusiforme G11</name>
    <dbReference type="NCBI Taxonomy" id="708437"/>
    <lineage>
        <taxon>Eukaryota</taxon>
        <taxon>Fungi</taxon>
        <taxon>Dikarya</taxon>
        <taxon>Basidiomycota</taxon>
        <taxon>Pucciniomycotina</taxon>
        <taxon>Pucciniomycetes</taxon>
        <taxon>Pucciniales</taxon>
        <taxon>Coleosporiaceae</taxon>
        <taxon>Cronartium</taxon>
    </lineage>
</organism>